<keyword evidence="2" id="KW-1185">Reference proteome</keyword>
<dbReference type="EMBL" id="LN649232">
    <property type="protein sequence ID" value="CEI40877.1"/>
    <property type="molecule type" value="Genomic_DNA"/>
</dbReference>
<proteinExistence type="predicted"/>
<protein>
    <submittedName>
        <fullName evidence="1">Uncharacterized protein</fullName>
    </submittedName>
</protein>
<sequence length="112" mass="12776">MFQLRLGWFILQSQGSNYQEFEVAQTEVQAKAVAISLDFASLASWDSNDQRRTSNRWNKVRSPSFFPVDGAFSTSNAALSVSVCQFKTEAISRMAQSIFWEQRQSHASMRKD</sequence>
<dbReference type="Proteomes" id="UP000245910">
    <property type="component" value="Chromosome IIII"/>
</dbReference>
<evidence type="ECO:0000313" key="1">
    <source>
        <dbReference type="EMBL" id="CEI40877.1"/>
    </source>
</evidence>
<accession>A0A2L2SR20</accession>
<dbReference type="AlphaFoldDB" id="A0A2L2SR20"/>
<organism evidence="1 2">
    <name type="scientific">Fusarium venenatum</name>
    <dbReference type="NCBI Taxonomy" id="56646"/>
    <lineage>
        <taxon>Eukaryota</taxon>
        <taxon>Fungi</taxon>
        <taxon>Dikarya</taxon>
        <taxon>Ascomycota</taxon>
        <taxon>Pezizomycotina</taxon>
        <taxon>Sordariomycetes</taxon>
        <taxon>Hypocreomycetidae</taxon>
        <taxon>Hypocreales</taxon>
        <taxon>Nectriaceae</taxon>
        <taxon>Fusarium</taxon>
    </lineage>
</organism>
<reference evidence="2" key="1">
    <citation type="submission" date="2014-10" db="EMBL/GenBank/DDBJ databases">
        <authorList>
            <person name="King R."/>
        </authorList>
    </citation>
    <scope>NUCLEOTIDE SEQUENCE [LARGE SCALE GENOMIC DNA]</scope>
    <source>
        <strain evidence="2">A3/5</strain>
    </source>
</reference>
<evidence type="ECO:0000313" key="2">
    <source>
        <dbReference type="Proteomes" id="UP000245910"/>
    </source>
</evidence>
<name>A0A2L2SR20_9HYPO</name>